<feature type="transmembrane region" description="Helical" evidence="4">
    <location>
        <begin position="208"/>
        <end position="231"/>
    </location>
</feature>
<comment type="similarity">
    <text evidence="1">Belongs to the MHC class II family.</text>
</comment>
<reference evidence="7" key="3">
    <citation type="submission" date="2025-09" db="UniProtKB">
        <authorList>
            <consortium name="Ensembl"/>
        </authorList>
    </citation>
    <scope>IDENTIFICATION</scope>
</reference>
<dbReference type="AlphaFoldDB" id="A0AAY4CY13"/>
<dbReference type="Pfam" id="PF00993">
    <property type="entry name" value="MHC_II_alpha"/>
    <property type="match status" value="1"/>
</dbReference>
<dbReference type="SUPFAM" id="SSF54452">
    <property type="entry name" value="MHC antigen-recognition domain"/>
    <property type="match status" value="1"/>
</dbReference>
<dbReference type="InterPro" id="IPR036179">
    <property type="entry name" value="Ig-like_dom_sf"/>
</dbReference>
<accession>A0AAY4CY13</accession>
<organism evidence="7 8">
    <name type="scientific">Denticeps clupeoides</name>
    <name type="common">denticle herring</name>
    <dbReference type="NCBI Taxonomy" id="299321"/>
    <lineage>
        <taxon>Eukaryota</taxon>
        <taxon>Metazoa</taxon>
        <taxon>Chordata</taxon>
        <taxon>Craniata</taxon>
        <taxon>Vertebrata</taxon>
        <taxon>Euteleostomi</taxon>
        <taxon>Actinopterygii</taxon>
        <taxon>Neopterygii</taxon>
        <taxon>Teleostei</taxon>
        <taxon>Clupei</taxon>
        <taxon>Clupeiformes</taxon>
        <taxon>Denticipitoidei</taxon>
        <taxon>Denticipitidae</taxon>
        <taxon>Denticeps</taxon>
    </lineage>
</organism>
<dbReference type="SMART" id="SM00920">
    <property type="entry name" value="MHC_II_alpha"/>
    <property type="match status" value="1"/>
</dbReference>
<dbReference type="GeneTree" id="ENSGT00940000161847"/>
<keyword evidence="3" id="KW-0393">Immunoglobulin domain</keyword>
<dbReference type="GO" id="GO:0006955">
    <property type="term" value="P:immune response"/>
    <property type="evidence" value="ECO:0007669"/>
    <property type="project" value="InterPro"/>
</dbReference>
<evidence type="ECO:0000259" key="6">
    <source>
        <dbReference type="PROSITE" id="PS50835"/>
    </source>
</evidence>
<dbReference type="RefSeq" id="XP_028853096.1">
    <property type="nucleotide sequence ID" value="XM_028997263.1"/>
</dbReference>
<keyword evidence="8" id="KW-1185">Reference proteome</keyword>
<dbReference type="InterPro" id="IPR013783">
    <property type="entry name" value="Ig-like_fold"/>
</dbReference>
<dbReference type="RefSeq" id="XP_028853097.1">
    <property type="nucleotide sequence ID" value="XM_028997264.1"/>
</dbReference>
<dbReference type="InterPro" id="IPR007110">
    <property type="entry name" value="Ig-like_dom"/>
</dbReference>
<dbReference type="Ensembl" id="ENSDCDT00010047613.1">
    <property type="protein sequence ID" value="ENSDCDP00010038018.1"/>
    <property type="gene ID" value="ENSDCDG00010024648.1"/>
</dbReference>
<feature type="signal peptide" evidence="5">
    <location>
        <begin position="1"/>
        <end position="18"/>
    </location>
</feature>
<evidence type="ECO:0000256" key="2">
    <source>
        <dbReference type="ARBA" id="ARBA00023180"/>
    </source>
</evidence>
<dbReference type="InterPro" id="IPR003006">
    <property type="entry name" value="Ig/MHC_CS"/>
</dbReference>
<proteinExistence type="inferred from homology"/>
<dbReference type="PANTHER" id="PTHR19944">
    <property type="entry name" value="MHC CLASS II-RELATED"/>
    <property type="match status" value="1"/>
</dbReference>
<dbReference type="InterPro" id="IPR011162">
    <property type="entry name" value="MHC_I/II-like_Ag-recog"/>
</dbReference>
<gene>
    <name evidence="7" type="primary">LOC114800132</name>
</gene>
<reference evidence="7" key="2">
    <citation type="submission" date="2025-08" db="UniProtKB">
        <authorList>
            <consortium name="Ensembl"/>
        </authorList>
    </citation>
    <scope>IDENTIFICATION</scope>
</reference>
<dbReference type="GO" id="GO:0042613">
    <property type="term" value="C:MHC class II protein complex"/>
    <property type="evidence" value="ECO:0007669"/>
    <property type="project" value="InterPro"/>
</dbReference>
<dbReference type="InterPro" id="IPR050160">
    <property type="entry name" value="MHC/Immunoglobulin"/>
</dbReference>
<protein>
    <recommendedName>
        <fullName evidence="6">Ig-like domain-containing protein</fullName>
    </recommendedName>
</protein>
<dbReference type="GeneID" id="114800132"/>
<keyword evidence="4" id="KW-0472">Membrane</keyword>
<dbReference type="RefSeq" id="XP_028853099.1">
    <property type="nucleotide sequence ID" value="XM_028997266.1"/>
</dbReference>
<keyword evidence="4" id="KW-0812">Transmembrane</keyword>
<dbReference type="InterPro" id="IPR003597">
    <property type="entry name" value="Ig_C1-set"/>
</dbReference>
<dbReference type="SUPFAM" id="SSF48726">
    <property type="entry name" value="Immunoglobulin"/>
    <property type="match status" value="1"/>
</dbReference>
<dbReference type="PROSITE" id="PS00290">
    <property type="entry name" value="IG_MHC"/>
    <property type="match status" value="1"/>
</dbReference>
<reference evidence="7 8" key="1">
    <citation type="submission" date="2020-06" db="EMBL/GenBank/DDBJ databases">
        <authorList>
            <consortium name="Wellcome Sanger Institute Data Sharing"/>
        </authorList>
    </citation>
    <scope>NUCLEOTIDE SEQUENCE [LARGE SCALE GENOMIC DNA]</scope>
</reference>
<evidence type="ECO:0000256" key="5">
    <source>
        <dbReference type="SAM" id="SignalP"/>
    </source>
</evidence>
<evidence type="ECO:0000256" key="4">
    <source>
        <dbReference type="SAM" id="Phobius"/>
    </source>
</evidence>
<dbReference type="Gene3D" id="2.60.40.10">
    <property type="entry name" value="Immunoglobulins"/>
    <property type="match status" value="1"/>
</dbReference>
<dbReference type="PANTHER" id="PTHR19944:SF86">
    <property type="entry name" value="HLA CLASS II HISTOCOMPATIBILITY ANTIGEN, DR ALPHA CHAIN"/>
    <property type="match status" value="1"/>
</dbReference>
<dbReference type="Proteomes" id="UP000694580">
    <property type="component" value="Chromosome 11"/>
</dbReference>
<dbReference type="Pfam" id="PF07654">
    <property type="entry name" value="C1-set"/>
    <property type="match status" value="1"/>
</dbReference>
<evidence type="ECO:0000256" key="3">
    <source>
        <dbReference type="ARBA" id="ARBA00023319"/>
    </source>
</evidence>
<dbReference type="GO" id="GO:0019882">
    <property type="term" value="P:antigen processing and presentation"/>
    <property type="evidence" value="ECO:0007669"/>
    <property type="project" value="InterPro"/>
</dbReference>
<feature type="domain" description="Ig-like" evidence="6">
    <location>
        <begin position="106"/>
        <end position="200"/>
    </location>
</feature>
<feature type="chain" id="PRO_5044219590" description="Ig-like domain-containing protein" evidence="5">
    <location>
        <begin position="19"/>
        <end position="246"/>
    </location>
</feature>
<keyword evidence="2" id="KW-0325">Glycoprotein</keyword>
<keyword evidence="5" id="KW-0732">Signal</keyword>
<name>A0AAY4CY13_9TELE</name>
<evidence type="ECO:0000313" key="8">
    <source>
        <dbReference type="Proteomes" id="UP000694580"/>
    </source>
</evidence>
<dbReference type="SMART" id="SM00407">
    <property type="entry name" value="IGc1"/>
    <property type="match status" value="1"/>
</dbReference>
<dbReference type="RefSeq" id="XP_028853098.1">
    <property type="nucleotide sequence ID" value="XM_028997265.1"/>
</dbReference>
<evidence type="ECO:0000313" key="7">
    <source>
        <dbReference type="Ensembl" id="ENSDCDP00010038018.1"/>
    </source>
</evidence>
<sequence>MKLFLITLHLTFMLCSEAQYKYEHVAMVGYSDIDDVHMDFESVNGDNAVYVDFTKKTAISTLPVFAVPMDWPTLYTFAESEIPYYKIMLEICRRAYNFPPEAEDPPQTSIYTRDDVKEGTENTLICHVTGFYPPPIRVTWTKNNENVTQGVRLGSLYMNEDVTFTLFSTLKFVPRQGDVYTCTVEHQALDQPSTREWDVEDNGPSVGPSVFCGVGLFLGLLGVAAGTFFLIKGNNCKNCDASGVQV</sequence>
<evidence type="ECO:0000256" key="1">
    <source>
        <dbReference type="ARBA" id="ARBA00007394"/>
    </source>
</evidence>
<dbReference type="PROSITE" id="PS50835">
    <property type="entry name" value="IG_LIKE"/>
    <property type="match status" value="1"/>
</dbReference>
<keyword evidence="4" id="KW-1133">Transmembrane helix</keyword>
<dbReference type="InterPro" id="IPR001003">
    <property type="entry name" value="MHC_II_a_N"/>
</dbReference>